<feature type="transmembrane region" description="Helical" evidence="4">
    <location>
        <begin position="53"/>
        <end position="74"/>
    </location>
</feature>
<gene>
    <name evidence="6" type="ORF">A3D34_02625</name>
</gene>
<feature type="domain" description="Major facilitator superfamily (MFS) profile" evidence="5">
    <location>
        <begin position="12"/>
        <end position="218"/>
    </location>
</feature>
<feature type="transmembrane region" description="Helical" evidence="4">
    <location>
        <begin position="174"/>
        <end position="195"/>
    </location>
</feature>
<sequence>MLKTIPKLINKIIKVLIVSDFFLNLGWGLMGPVFAIFIVQNITIGSISEAAKIAGFASLFFWITRSILQIPIGYYLDKNHGEKDDYWFMVVGTFMMAFVPLGYIFSRQPWHIYLLQIFYAIAAAITVAPYSAIFTRHIDKGKEAMAWSTWSTFIGIGAGLAGGIGGIVASSIGFTSVFVFVSVFTILSGFLLLIIKDDISIKNKSIIRIPLERTIIKQ</sequence>
<reference evidence="6 7" key="1">
    <citation type="journal article" date="2016" name="Nat. Commun.">
        <title>Thousands of microbial genomes shed light on interconnected biogeochemical processes in an aquifer system.</title>
        <authorList>
            <person name="Anantharaman K."/>
            <person name="Brown C.T."/>
            <person name="Hug L.A."/>
            <person name="Sharon I."/>
            <person name="Castelle C.J."/>
            <person name="Probst A.J."/>
            <person name="Thomas B.C."/>
            <person name="Singh A."/>
            <person name="Wilkins M.J."/>
            <person name="Karaoz U."/>
            <person name="Brodie E.L."/>
            <person name="Williams K.H."/>
            <person name="Hubbard S.S."/>
            <person name="Banfield J.F."/>
        </authorList>
    </citation>
    <scope>NUCLEOTIDE SEQUENCE [LARGE SCALE GENOMIC DNA]</scope>
</reference>
<dbReference type="PROSITE" id="PS50850">
    <property type="entry name" value="MFS"/>
    <property type="match status" value="1"/>
</dbReference>
<evidence type="ECO:0000256" key="3">
    <source>
        <dbReference type="ARBA" id="ARBA00023136"/>
    </source>
</evidence>
<comment type="caution">
    <text evidence="6">The sequence shown here is derived from an EMBL/GenBank/DDBJ whole genome shotgun (WGS) entry which is preliminary data.</text>
</comment>
<dbReference type="EMBL" id="MHOQ01000033">
    <property type="protein sequence ID" value="OGZ66052.1"/>
    <property type="molecule type" value="Genomic_DNA"/>
</dbReference>
<feature type="transmembrane region" description="Helical" evidence="4">
    <location>
        <begin position="21"/>
        <end position="47"/>
    </location>
</feature>
<evidence type="ECO:0000259" key="5">
    <source>
        <dbReference type="PROSITE" id="PS50850"/>
    </source>
</evidence>
<name>A0A1G2HU55_9BACT</name>
<evidence type="ECO:0000313" key="6">
    <source>
        <dbReference type="EMBL" id="OGZ66052.1"/>
    </source>
</evidence>
<dbReference type="AlphaFoldDB" id="A0A1G2HU55"/>
<keyword evidence="2 4" id="KW-1133">Transmembrane helix</keyword>
<dbReference type="SUPFAM" id="SSF103473">
    <property type="entry name" value="MFS general substrate transporter"/>
    <property type="match status" value="1"/>
</dbReference>
<dbReference type="GO" id="GO:0022857">
    <property type="term" value="F:transmembrane transporter activity"/>
    <property type="evidence" value="ECO:0007669"/>
    <property type="project" value="InterPro"/>
</dbReference>
<dbReference type="PANTHER" id="PTHR23518:SF2">
    <property type="entry name" value="MAJOR FACILITATOR SUPERFAMILY TRANSPORTER"/>
    <property type="match status" value="1"/>
</dbReference>
<dbReference type="Gene3D" id="1.20.1250.20">
    <property type="entry name" value="MFS general substrate transporter like domains"/>
    <property type="match status" value="1"/>
</dbReference>
<keyword evidence="3 4" id="KW-0472">Membrane</keyword>
<feature type="transmembrane region" description="Helical" evidence="4">
    <location>
        <begin position="112"/>
        <end position="133"/>
    </location>
</feature>
<evidence type="ECO:0000256" key="4">
    <source>
        <dbReference type="SAM" id="Phobius"/>
    </source>
</evidence>
<keyword evidence="1 4" id="KW-0812">Transmembrane</keyword>
<evidence type="ECO:0000256" key="2">
    <source>
        <dbReference type="ARBA" id="ARBA00022989"/>
    </source>
</evidence>
<protein>
    <recommendedName>
        <fullName evidence="5">Major facilitator superfamily (MFS) profile domain-containing protein</fullName>
    </recommendedName>
</protein>
<evidence type="ECO:0000256" key="1">
    <source>
        <dbReference type="ARBA" id="ARBA00022692"/>
    </source>
</evidence>
<dbReference type="InterPro" id="IPR020846">
    <property type="entry name" value="MFS_dom"/>
</dbReference>
<evidence type="ECO:0000313" key="7">
    <source>
        <dbReference type="Proteomes" id="UP000179183"/>
    </source>
</evidence>
<dbReference type="PANTHER" id="PTHR23518">
    <property type="entry name" value="C-METHYLTRANSFERASE"/>
    <property type="match status" value="1"/>
</dbReference>
<dbReference type="Proteomes" id="UP000179183">
    <property type="component" value="Unassembled WGS sequence"/>
</dbReference>
<dbReference type="Pfam" id="PF07690">
    <property type="entry name" value="MFS_1"/>
    <property type="match status" value="1"/>
</dbReference>
<organism evidence="6 7">
    <name type="scientific">Candidatus Staskawiczbacteria bacterium RIFCSPHIGHO2_02_FULL_33_16</name>
    <dbReference type="NCBI Taxonomy" id="1802204"/>
    <lineage>
        <taxon>Bacteria</taxon>
        <taxon>Candidatus Staskawicziibacteriota</taxon>
    </lineage>
</organism>
<feature type="transmembrane region" description="Helical" evidence="4">
    <location>
        <begin position="86"/>
        <end position="106"/>
    </location>
</feature>
<dbReference type="InterPro" id="IPR036259">
    <property type="entry name" value="MFS_trans_sf"/>
</dbReference>
<proteinExistence type="predicted"/>
<feature type="transmembrane region" description="Helical" evidence="4">
    <location>
        <begin position="145"/>
        <end position="168"/>
    </location>
</feature>
<accession>A0A1G2HU55</accession>
<dbReference type="InterPro" id="IPR011701">
    <property type="entry name" value="MFS"/>
</dbReference>